<evidence type="ECO:0000256" key="8">
    <source>
        <dbReference type="ARBA" id="ARBA00023288"/>
    </source>
</evidence>
<evidence type="ECO:0000256" key="6">
    <source>
        <dbReference type="ARBA" id="ARBA00023136"/>
    </source>
</evidence>
<dbReference type="Gene3D" id="3.40.190.10">
    <property type="entry name" value="Periplasmic binding protein-like II"/>
    <property type="match status" value="1"/>
</dbReference>
<dbReference type="STRING" id="1754190.A0A1Y2EUE3"/>
<evidence type="ECO:0000256" key="1">
    <source>
        <dbReference type="ARBA" id="ARBA00004141"/>
    </source>
</evidence>
<dbReference type="AlphaFoldDB" id="A0A1Y2EUE3"/>
<dbReference type="GO" id="GO:0016020">
    <property type="term" value="C:membrane"/>
    <property type="evidence" value="ECO:0007669"/>
    <property type="project" value="UniProtKB-SubCell"/>
</dbReference>
<dbReference type="InterPro" id="IPR006059">
    <property type="entry name" value="SBP"/>
</dbReference>
<keyword evidence="2" id="KW-1003">Cell membrane</keyword>
<evidence type="ECO:0000256" key="5">
    <source>
        <dbReference type="ARBA" id="ARBA00022989"/>
    </source>
</evidence>
<feature type="transmembrane region" description="Helical" evidence="9">
    <location>
        <begin position="411"/>
        <end position="430"/>
    </location>
</feature>
<dbReference type="InterPro" id="IPR017978">
    <property type="entry name" value="GPCR_3_C"/>
</dbReference>
<dbReference type="GO" id="GO:0004930">
    <property type="term" value="F:G protein-coupled receptor activity"/>
    <property type="evidence" value="ECO:0007669"/>
    <property type="project" value="InterPro"/>
</dbReference>
<comment type="caution">
    <text evidence="11">The sequence shown here is derived from an EMBL/GenBank/DDBJ whole genome shotgun (WGS) entry which is preliminary data.</text>
</comment>
<evidence type="ECO:0000313" key="12">
    <source>
        <dbReference type="Proteomes" id="UP000193920"/>
    </source>
</evidence>
<proteinExistence type="predicted"/>
<name>A0A1Y2EUE3_9FUNG</name>
<feature type="transmembrane region" description="Helical" evidence="9">
    <location>
        <begin position="378"/>
        <end position="399"/>
    </location>
</feature>
<gene>
    <name evidence="11" type="ORF">LY90DRAFT_699056</name>
</gene>
<evidence type="ECO:0000256" key="7">
    <source>
        <dbReference type="ARBA" id="ARBA00023139"/>
    </source>
</evidence>
<sequence>MIENLLFRNSVKYDIYFYYGSYTEKYGPYFVNLEKYLSKEHIEKFDKDVIKNVCLYNNVIVGLPVTLDIDCLYSNINLLNTYNETIPKTWDQLINTSKRILEGEKDNNLIAYNGLFNDSEEGNLSIFEMIHSFKDAPREPHPDIKSQKTMDALKMIKRMKDEITQGEEFKKDDGYLLEKLFTGKSIFLKFWYLDYPIPFFKSPIPSAKEEGVSGTLVGGYNIAISKYSKNIESAIKVLEFITSEEIQKRSMHEDHIFSAIDNLYDDPVVCSYTDCEFVKSIQPFSFVQFNTGVYDIDYYNERYRQYFYEYIYGNEALSHVLKKIDDLTKYYKFSISREDTSSGFIVFIIYLVIAFIMCATVAFLFIKKYNNYFKFLSKDFWIIFLLGNFILMSSMLTLYGNVTKFKCGLRISLLSFGFTLSIIPIIHKLIINLTDDNNKITKWIKNNKYLFLIGILLIDLIILSLLGIKSYSVYNIIIEEGENSQKCKMIGNFGNNIIYSILIFNGIIILSILILVFLEWNIKETYYDIRFLSSGLFINFLSMIIYYAVNKLEMNSYVDYNLILSSNILIVSFSNYLFIYGYRIVVFLFKNDKNEYNIQVRMSTQNRLTSTTKSSLSNDSSSKKSKVSNKLLYYHYRESRMPN</sequence>
<accession>A0A1Y2EUE3</accession>
<feature type="domain" description="G-protein coupled receptors family 3 profile" evidence="10">
    <location>
        <begin position="344"/>
        <end position="580"/>
    </location>
</feature>
<feature type="transmembrane region" description="Helical" evidence="9">
    <location>
        <begin position="568"/>
        <end position="589"/>
    </location>
</feature>
<feature type="transmembrane region" description="Helical" evidence="9">
    <location>
        <begin position="344"/>
        <end position="366"/>
    </location>
</feature>
<keyword evidence="6 9" id="KW-0472">Membrane</keyword>
<dbReference type="PANTHER" id="PTHR43649">
    <property type="entry name" value="ARABINOSE-BINDING PROTEIN-RELATED"/>
    <property type="match status" value="1"/>
</dbReference>
<keyword evidence="12" id="KW-1185">Reference proteome</keyword>
<evidence type="ECO:0000256" key="3">
    <source>
        <dbReference type="ARBA" id="ARBA00022692"/>
    </source>
</evidence>
<keyword evidence="7" id="KW-0564">Palmitate</keyword>
<dbReference type="OrthoDB" id="2021138at2759"/>
<evidence type="ECO:0000256" key="2">
    <source>
        <dbReference type="ARBA" id="ARBA00022475"/>
    </source>
</evidence>
<dbReference type="InterPro" id="IPR050490">
    <property type="entry name" value="Bact_solute-bd_prot1"/>
</dbReference>
<keyword evidence="4" id="KW-0732">Signal</keyword>
<dbReference type="Pfam" id="PF01547">
    <property type="entry name" value="SBP_bac_1"/>
    <property type="match status" value="1"/>
</dbReference>
<keyword evidence="8" id="KW-0449">Lipoprotein</keyword>
<dbReference type="PANTHER" id="PTHR43649:SF33">
    <property type="entry name" value="POLYGALACTURONAN_RHAMNOGALACTURONAN-BINDING PROTEIN YTCQ"/>
    <property type="match status" value="1"/>
</dbReference>
<protein>
    <submittedName>
        <fullName evidence="11">Periplasmic binding protein-like II</fullName>
    </submittedName>
</protein>
<keyword evidence="3 9" id="KW-0812">Transmembrane</keyword>
<dbReference type="Proteomes" id="UP000193920">
    <property type="component" value="Unassembled WGS sequence"/>
</dbReference>
<feature type="transmembrane region" description="Helical" evidence="9">
    <location>
        <begin position="497"/>
        <end position="517"/>
    </location>
</feature>
<dbReference type="EMBL" id="MCOG01000026">
    <property type="protein sequence ID" value="ORY75201.1"/>
    <property type="molecule type" value="Genomic_DNA"/>
</dbReference>
<evidence type="ECO:0000313" key="11">
    <source>
        <dbReference type="EMBL" id="ORY75201.1"/>
    </source>
</evidence>
<comment type="subcellular location">
    <subcellularLocation>
        <location evidence="1">Membrane</location>
        <topology evidence="1">Multi-pass membrane protein</topology>
    </subcellularLocation>
</comment>
<dbReference type="Pfam" id="PF00003">
    <property type="entry name" value="7tm_3"/>
    <property type="match status" value="1"/>
</dbReference>
<organism evidence="11 12">
    <name type="scientific">Neocallimastix californiae</name>
    <dbReference type="NCBI Taxonomy" id="1754190"/>
    <lineage>
        <taxon>Eukaryota</taxon>
        <taxon>Fungi</taxon>
        <taxon>Fungi incertae sedis</taxon>
        <taxon>Chytridiomycota</taxon>
        <taxon>Chytridiomycota incertae sedis</taxon>
        <taxon>Neocallimastigomycetes</taxon>
        <taxon>Neocallimastigales</taxon>
        <taxon>Neocallimastigaceae</taxon>
        <taxon>Neocallimastix</taxon>
    </lineage>
</organism>
<reference evidence="11 12" key="1">
    <citation type="submission" date="2016-08" db="EMBL/GenBank/DDBJ databases">
        <title>A Parts List for Fungal Cellulosomes Revealed by Comparative Genomics.</title>
        <authorList>
            <consortium name="DOE Joint Genome Institute"/>
            <person name="Haitjema C.H."/>
            <person name="Gilmore S.P."/>
            <person name="Henske J.K."/>
            <person name="Solomon K.V."/>
            <person name="De Groot R."/>
            <person name="Kuo A."/>
            <person name="Mondo S.J."/>
            <person name="Salamov A.A."/>
            <person name="Labutti K."/>
            <person name="Zhao Z."/>
            <person name="Chiniquy J."/>
            <person name="Barry K."/>
            <person name="Brewer H.M."/>
            <person name="Purvine S.O."/>
            <person name="Wright A.T."/>
            <person name="Boxma B."/>
            <person name="Van Alen T."/>
            <person name="Hackstein J.H."/>
            <person name="Baker S.E."/>
            <person name="Grigoriev I.V."/>
            <person name="O'Malley M.A."/>
        </authorList>
    </citation>
    <scope>NUCLEOTIDE SEQUENCE [LARGE SCALE GENOMIC DNA]</scope>
    <source>
        <strain evidence="11 12">G1</strain>
    </source>
</reference>
<evidence type="ECO:0000256" key="9">
    <source>
        <dbReference type="SAM" id="Phobius"/>
    </source>
</evidence>
<dbReference type="SUPFAM" id="SSF53850">
    <property type="entry name" value="Periplasmic binding protein-like II"/>
    <property type="match status" value="1"/>
</dbReference>
<feature type="transmembrane region" description="Helical" evidence="9">
    <location>
        <begin position="529"/>
        <end position="548"/>
    </location>
</feature>
<evidence type="ECO:0000259" key="10">
    <source>
        <dbReference type="Pfam" id="PF00003"/>
    </source>
</evidence>
<feature type="transmembrane region" description="Helical" evidence="9">
    <location>
        <begin position="450"/>
        <end position="477"/>
    </location>
</feature>
<evidence type="ECO:0000256" key="4">
    <source>
        <dbReference type="ARBA" id="ARBA00022729"/>
    </source>
</evidence>
<keyword evidence="5 9" id="KW-1133">Transmembrane helix</keyword>